<evidence type="ECO:0000256" key="2">
    <source>
        <dbReference type="ARBA" id="ARBA00005417"/>
    </source>
</evidence>
<evidence type="ECO:0000256" key="5">
    <source>
        <dbReference type="ARBA" id="ARBA00022741"/>
    </source>
</evidence>
<dbReference type="SUPFAM" id="SSF52540">
    <property type="entry name" value="P-loop containing nucleoside triphosphate hydrolases"/>
    <property type="match status" value="1"/>
</dbReference>
<dbReference type="AlphaFoldDB" id="A0A1M7ZDG5"/>
<dbReference type="Pfam" id="PF00664">
    <property type="entry name" value="ABC_membrane"/>
    <property type="match status" value="1"/>
</dbReference>
<dbReference type="FunFam" id="3.40.50.300:FF:000287">
    <property type="entry name" value="Multidrug ABC transporter ATP-binding protein"/>
    <property type="match status" value="1"/>
</dbReference>
<feature type="transmembrane region" description="Helical" evidence="10">
    <location>
        <begin position="184"/>
        <end position="201"/>
    </location>
</feature>
<dbReference type="GO" id="GO:0016887">
    <property type="term" value="F:ATP hydrolysis activity"/>
    <property type="evidence" value="ECO:0007669"/>
    <property type="project" value="InterPro"/>
</dbReference>
<gene>
    <name evidence="13" type="ORF">SAMN02745172_01207</name>
</gene>
<feature type="domain" description="ABC transporter" evidence="11">
    <location>
        <begin position="359"/>
        <end position="593"/>
    </location>
</feature>
<evidence type="ECO:0000256" key="10">
    <source>
        <dbReference type="SAM" id="Phobius"/>
    </source>
</evidence>
<evidence type="ECO:0000256" key="6">
    <source>
        <dbReference type="ARBA" id="ARBA00022840"/>
    </source>
</evidence>
<dbReference type="InterPro" id="IPR003439">
    <property type="entry name" value="ABC_transporter-like_ATP-bd"/>
</dbReference>
<evidence type="ECO:0000256" key="3">
    <source>
        <dbReference type="ARBA" id="ARBA00022448"/>
    </source>
</evidence>
<dbReference type="Gene3D" id="3.40.50.300">
    <property type="entry name" value="P-loop containing nucleotide triphosphate hydrolases"/>
    <property type="match status" value="1"/>
</dbReference>
<keyword evidence="6 13" id="KW-0067">ATP-binding</keyword>
<dbReference type="PANTHER" id="PTHR43394">
    <property type="entry name" value="ATP-DEPENDENT PERMEASE MDL1, MITOCHONDRIAL"/>
    <property type="match status" value="1"/>
</dbReference>
<dbReference type="CDD" id="cd18552">
    <property type="entry name" value="ABC_6TM_MsbA_like"/>
    <property type="match status" value="1"/>
</dbReference>
<feature type="domain" description="ABC transmembrane type-1" evidence="12">
    <location>
        <begin position="44"/>
        <end position="325"/>
    </location>
</feature>
<dbReference type="GO" id="GO:0005886">
    <property type="term" value="C:plasma membrane"/>
    <property type="evidence" value="ECO:0007669"/>
    <property type="project" value="UniProtKB-SubCell"/>
</dbReference>
<dbReference type="STRING" id="1123029.SAMN02745172_01207"/>
<dbReference type="EMBL" id="FRXO01000002">
    <property type="protein sequence ID" value="SHO62914.1"/>
    <property type="molecule type" value="Genomic_DNA"/>
</dbReference>
<feature type="compositionally biased region" description="Basic and acidic residues" evidence="9">
    <location>
        <begin position="598"/>
        <end position="612"/>
    </location>
</feature>
<evidence type="ECO:0000256" key="8">
    <source>
        <dbReference type="ARBA" id="ARBA00023136"/>
    </source>
</evidence>
<keyword evidence="14" id="KW-1185">Reference proteome</keyword>
<dbReference type="InterPro" id="IPR003593">
    <property type="entry name" value="AAA+_ATPase"/>
</dbReference>
<keyword evidence="4 10" id="KW-0812">Transmembrane</keyword>
<sequence>MKQRDSAQGTPSKALKAPPLRGESLPLAARLWRSHIRAMWPQLIMVLVVTAIAAGTTGLYPLIINHAYDAFTARDSVRIAYLPVAVALVTIVKSVALYGQVALTNRVATRIETELQIELYDHLVAADVARLSRETPAALTQRFTTDLGFIREALTRATSSLVRDVLTLISVFAAMLWLDWQLSLMSLVIVPFAVIPIQRIGKRVRRVTTTTQEQMGMMAGLVSESFGAARVVKSYRLEDYLRTRANTVFEVIRKLKIKTADQRGRVEPVLEALGGLAVALVLAVIGWRIGSGASSVGEFTGFVSALLLAAQPLRGIGSLNTILQQGFSALDRVFSVIDEKATVVDSPDAAPLAVSSGAIRFEDVRFRYPDGTLALDGFDLSIAGGKTTAIVGRSGAGKSTLFGLLPRLYDIEAGRILIDGQDIRSVTLASLRQAIGVVTQEAVLFDDTVRGNIALGRPGADDAAIRAAAEAAAADRFIARLPEGYDTQVGDRGARLSGGERQRVTIARAFLKDAPILLLDEATSALDSESEHLVKEAIDRLSQGRTTLVIAHRLSTIRAADCIVVLDQGRVAESGTHDELIARGGLYARLHRLQFQAGRDDDGRDEDGRDTNPESEIAPA</sequence>
<name>A0A1M7ZDG5_9HYPH</name>
<dbReference type="GO" id="GO:0005524">
    <property type="term" value="F:ATP binding"/>
    <property type="evidence" value="ECO:0007669"/>
    <property type="project" value="UniProtKB-KW"/>
</dbReference>
<keyword evidence="7 10" id="KW-1133">Transmembrane helix</keyword>
<feature type="transmembrane region" description="Helical" evidence="10">
    <location>
        <begin position="269"/>
        <end position="289"/>
    </location>
</feature>
<dbReference type="Gene3D" id="1.20.1560.10">
    <property type="entry name" value="ABC transporter type 1, transmembrane domain"/>
    <property type="match status" value="1"/>
</dbReference>
<dbReference type="Pfam" id="PF00005">
    <property type="entry name" value="ABC_tran"/>
    <property type="match status" value="1"/>
</dbReference>
<keyword evidence="5" id="KW-0547">Nucleotide-binding</keyword>
<dbReference type="InterPro" id="IPR027417">
    <property type="entry name" value="P-loop_NTPase"/>
</dbReference>
<feature type="transmembrane region" description="Helical" evidence="10">
    <location>
        <begin position="43"/>
        <end position="68"/>
    </location>
</feature>
<dbReference type="InterPro" id="IPR036640">
    <property type="entry name" value="ABC1_TM_sf"/>
</dbReference>
<dbReference type="GO" id="GO:0015421">
    <property type="term" value="F:ABC-type oligopeptide transporter activity"/>
    <property type="evidence" value="ECO:0007669"/>
    <property type="project" value="TreeGrafter"/>
</dbReference>
<evidence type="ECO:0000259" key="12">
    <source>
        <dbReference type="PROSITE" id="PS50929"/>
    </source>
</evidence>
<dbReference type="InterPro" id="IPR011527">
    <property type="entry name" value="ABC1_TM_dom"/>
</dbReference>
<protein>
    <submittedName>
        <fullName evidence="13">ATP-binding cassette, subfamily B, MsbA</fullName>
    </submittedName>
</protein>
<dbReference type="PANTHER" id="PTHR43394:SF1">
    <property type="entry name" value="ATP-BINDING CASSETTE SUB-FAMILY B MEMBER 10, MITOCHONDRIAL"/>
    <property type="match status" value="1"/>
</dbReference>
<feature type="transmembrane region" description="Helical" evidence="10">
    <location>
        <begin position="80"/>
        <end position="101"/>
    </location>
</feature>
<dbReference type="RefSeq" id="WP_073626570.1">
    <property type="nucleotide sequence ID" value="NZ_FRXO01000002.1"/>
</dbReference>
<dbReference type="SMART" id="SM00382">
    <property type="entry name" value="AAA"/>
    <property type="match status" value="1"/>
</dbReference>
<evidence type="ECO:0000256" key="1">
    <source>
        <dbReference type="ARBA" id="ARBA00004651"/>
    </source>
</evidence>
<dbReference type="InterPro" id="IPR039421">
    <property type="entry name" value="Type_1_exporter"/>
</dbReference>
<keyword evidence="3" id="KW-0813">Transport</keyword>
<evidence type="ECO:0000259" key="11">
    <source>
        <dbReference type="PROSITE" id="PS50893"/>
    </source>
</evidence>
<feature type="transmembrane region" description="Helical" evidence="10">
    <location>
        <begin position="161"/>
        <end position="178"/>
    </location>
</feature>
<dbReference type="PROSITE" id="PS00211">
    <property type="entry name" value="ABC_TRANSPORTER_1"/>
    <property type="match status" value="1"/>
</dbReference>
<comment type="subcellular location">
    <subcellularLocation>
        <location evidence="1">Cell membrane</location>
        <topology evidence="1">Multi-pass membrane protein</topology>
    </subcellularLocation>
</comment>
<comment type="similarity">
    <text evidence="2">Belongs to the ABC transporter superfamily.</text>
</comment>
<dbReference type="OrthoDB" id="9804259at2"/>
<dbReference type="Proteomes" id="UP000186406">
    <property type="component" value="Unassembled WGS sequence"/>
</dbReference>
<evidence type="ECO:0000313" key="14">
    <source>
        <dbReference type="Proteomes" id="UP000186406"/>
    </source>
</evidence>
<evidence type="ECO:0000313" key="13">
    <source>
        <dbReference type="EMBL" id="SHO62914.1"/>
    </source>
</evidence>
<dbReference type="PROSITE" id="PS50893">
    <property type="entry name" value="ABC_TRANSPORTER_2"/>
    <property type="match status" value="1"/>
</dbReference>
<dbReference type="PROSITE" id="PS50929">
    <property type="entry name" value="ABC_TM1F"/>
    <property type="match status" value="1"/>
</dbReference>
<accession>A0A1M7ZDG5</accession>
<evidence type="ECO:0000256" key="7">
    <source>
        <dbReference type="ARBA" id="ARBA00022989"/>
    </source>
</evidence>
<feature type="region of interest" description="Disordered" evidence="9">
    <location>
        <begin position="597"/>
        <end position="620"/>
    </location>
</feature>
<keyword evidence="8 10" id="KW-0472">Membrane</keyword>
<dbReference type="SUPFAM" id="SSF90123">
    <property type="entry name" value="ABC transporter transmembrane region"/>
    <property type="match status" value="1"/>
</dbReference>
<evidence type="ECO:0000256" key="4">
    <source>
        <dbReference type="ARBA" id="ARBA00022692"/>
    </source>
</evidence>
<proteinExistence type="inferred from homology"/>
<evidence type="ECO:0000256" key="9">
    <source>
        <dbReference type="SAM" id="MobiDB-lite"/>
    </source>
</evidence>
<organism evidence="13 14">
    <name type="scientific">Pseudoxanthobacter soli DSM 19599</name>
    <dbReference type="NCBI Taxonomy" id="1123029"/>
    <lineage>
        <taxon>Bacteria</taxon>
        <taxon>Pseudomonadati</taxon>
        <taxon>Pseudomonadota</taxon>
        <taxon>Alphaproteobacteria</taxon>
        <taxon>Hyphomicrobiales</taxon>
        <taxon>Segnochrobactraceae</taxon>
        <taxon>Pseudoxanthobacter</taxon>
    </lineage>
</organism>
<reference evidence="13 14" key="1">
    <citation type="submission" date="2016-12" db="EMBL/GenBank/DDBJ databases">
        <authorList>
            <person name="Song W.-J."/>
            <person name="Kurnit D.M."/>
        </authorList>
    </citation>
    <scope>NUCLEOTIDE SEQUENCE [LARGE SCALE GENOMIC DNA]</scope>
    <source>
        <strain evidence="13 14">DSM 19599</strain>
    </source>
</reference>
<dbReference type="InterPro" id="IPR017871">
    <property type="entry name" value="ABC_transporter-like_CS"/>
</dbReference>